<evidence type="ECO:0000259" key="8">
    <source>
        <dbReference type="Pfam" id="PF02687"/>
    </source>
</evidence>
<keyword evidence="5 7" id="KW-0472">Membrane</keyword>
<dbReference type="PANTHER" id="PTHR30572:SF4">
    <property type="entry name" value="ABC TRANSPORTER PERMEASE YTRF"/>
    <property type="match status" value="1"/>
</dbReference>
<keyword evidence="3 7" id="KW-0812">Transmembrane</keyword>
<dbReference type="PANTHER" id="PTHR30572">
    <property type="entry name" value="MEMBRANE COMPONENT OF TRANSPORTER-RELATED"/>
    <property type="match status" value="1"/>
</dbReference>
<feature type="transmembrane region" description="Helical" evidence="7">
    <location>
        <begin position="268"/>
        <end position="292"/>
    </location>
</feature>
<evidence type="ECO:0000256" key="7">
    <source>
        <dbReference type="SAM" id="Phobius"/>
    </source>
</evidence>
<evidence type="ECO:0000313" key="11">
    <source>
        <dbReference type="Proteomes" id="UP000218418"/>
    </source>
</evidence>
<evidence type="ECO:0000259" key="9">
    <source>
        <dbReference type="Pfam" id="PF12704"/>
    </source>
</evidence>
<dbReference type="Proteomes" id="UP000218418">
    <property type="component" value="Chromosome"/>
</dbReference>
<reference evidence="10 11" key="1">
    <citation type="submission" date="2017-06" db="EMBL/GenBank/DDBJ databases">
        <title>Genome sequencing of cyanobaciteial culture collection at National Institute for Environmental Studies (NIES).</title>
        <authorList>
            <person name="Hirose Y."/>
            <person name="Shimura Y."/>
            <person name="Fujisawa T."/>
            <person name="Nakamura Y."/>
            <person name="Kawachi M."/>
        </authorList>
    </citation>
    <scope>NUCLEOTIDE SEQUENCE [LARGE SCALE GENOMIC DNA]</scope>
    <source>
        <strain evidence="10 11">NIES-267</strain>
    </source>
</reference>
<dbReference type="AlphaFoldDB" id="A0A1Z4LNR0"/>
<evidence type="ECO:0000256" key="2">
    <source>
        <dbReference type="ARBA" id="ARBA00022475"/>
    </source>
</evidence>
<feature type="transmembrane region" description="Helical" evidence="7">
    <location>
        <begin position="312"/>
        <end position="337"/>
    </location>
</feature>
<organism evidence="10 11">
    <name type="scientific">Calothrix parasitica NIES-267</name>
    <dbReference type="NCBI Taxonomy" id="1973488"/>
    <lineage>
        <taxon>Bacteria</taxon>
        <taxon>Bacillati</taxon>
        <taxon>Cyanobacteriota</taxon>
        <taxon>Cyanophyceae</taxon>
        <taxon>Nostocales</taxon>
        <taxon>Calotrichaceae</taxon>
        <taxon>Calothrix</taxon>
    </lineage>
</organism>
<dbReference type="Pfam" id="PF12704">
    <property type="entry name" value="MacB_PCD"/>
    <property type="match status" value="1"/>
</dbReference>
<comment type="subcellular location">
    <subcellularLocation>
        <location evidence="1">Cell membrane</location>
        <topology evidence="1">Multi-pass membrane protein</topology>
    </subcellularLocation>
</comment>
<evidence type="ECO:0000256" key="3">
    <source>
        <dbReference type="ARBA" id="ARBA00022692"/>
    </source>
</evidence>
<evidence type="ECO:0000256" key="5">
    <source>
        <dbReference type="ARBA" id="ARBA00023136"/>
    </source>
</evidence>
<keyword evidence="11" id="KW-1185">Reference proteome</keyword>
<feature type="domain" description="MacB-like periplasmic core" evidence="9">
    <location>
        <begin position="22"/>
        <end position="230"/>
    </location>
</feature>
<evidence type="ECO:0008006" key="12">
    <source>
        <dbReference type="Google" id="ProtNLM"/>
    </source>
</evidence>
<name>A0A1Z4LNR0_9CYAN</name>
<dbReference type="Pfam" id="PF02687">
    <property type="entry name" value="FtsX"/>
    <property type="match status" value="1"/>
</dbReference>
<dbReference type="GO" id="GO:0022857">
    <property type="term" value="F:transmembrane transporter activity"/>
    <property type="evidence" value="ECO:0007669"/>
    <property type="project" value="TreeGrafter"/>
</dbReference>
<evidence type="ECO:0000313" key="10">
    <source>
        <dbReference type="EMBL" id="BAY82851.1"/>
    </source>
</evidence>
<feature type="transmembrane region" description="Helical" evidence="7">
    <location>
        <begin position="357"/>
        <end position="376"/>
    </location>
</feature>
<gene>
    <name evidence="10" type="ORF">NIES267_23360</name>
</gene>
<sequence length="390" mass="42431">MLSPKDLIILSCKSLIANKVRSALTTLGVFMGVAAVNSTLQVGDISRAVLARELIKRGTPHVQVSVWSTEGKQASLSEMNYLGKNISNMIAISGKNDLREQNKVFYQGEEAEPNQLAVTEYYLQATGKKLLKGRFFNTKDFLQYRAVIVIDEDLADKFFKNQNSLGQKLLTDGRLYTVVGVIETQTSFGMEPKGSLLLPISRYIATTGIDSIQTISILPRNPDKMEELKGIAQQLLQKRLPDAEVYAYSNIEDILAGQQILGIASQALTLLSGISLVISGVGITNITIAAVIERTAEIGLRRAIGATKYEILWQFIIEAAILSLVGGITAITTVHGITTVVTMVFNLPYEFEIKTVSFSLGSALFVGVGAAFIPSLRASKLDPVKALRQS</sequence>
<keyword evidence="2" id="KW-1003">Cell membrane</keyword>
<evidence type="ECO:0000256" key="4">
    <source>
        <dbReference type="ARBA" id="ARBA00022989"/>
    </source>
</evidence>
<dbReference type="InterPro" id="IPR025857">
    <property type="entry name" value="MacB_PCD"/>
</dbReference>
<dbReference type="OrthoDB" id="9770099at2"/>
<dbReference type="InterPro" id="IPR050250">
    <property type="entry name" value="Macrolide_Exporter_MacB"/>
</dbReference>
<evidence type="ECO:0000256" key="6">
    <source>
        <dbReference type="ARBA" id="ARBA00038076"/>
    </source>
</evidence>
<accession>A0A1Z4LNR0</accession>
<evidence type="ECO:0000256" key="1">
    <source>
        <dbReference type="ARBA" id="ARBA00004651"/>
    </source>
</evidence>
<comment type="similarity">
    <text evidence="6">Belongs to the ABC-4 integral membrane protein family.</text>
</comment>
<dbReference type="InterPro" id="IPR003838">
    <property type="entry name" value="ABC3_permease_C"/>
</dbReference>
<feature type="domain" description="ABC3 transporter permease C-terminal" evidence="8">
    <location>
        <begin position="270"/>
        <end position="383"/>
    </location>
</feature>
<protein>
    <recommendedName>
        <fullName evidence="12">ABC transporter permease protein</fullName>
    </recommendedName>
</protein>
<dbReference type="GO" id="GO:0005886">
    <property type="term" value="C:plasma membrane"/>
    <property type="evidence" value="ECO:0007669"/>
    <property type="project" value="UniProtKB-SubCell"/>
</dbReference>
<keyword evidence="4 7" id="KW-1133">Transmembrane helix</keyword>
<proteinExistence type="inferred from homology"/>
<dbReference type="EMBL" id="AP018227">
    <property type="protein sequence ID" value="BAY82851.1"/>
    <property type="molecule type" value="Genomic_DNA"/>
</dbReference>